<sequence length="688" mass="77238">MKLLNQKTVIAGTFAVTLAATLALAGSVDAASTNVMYRLYNPNNHEHFYTSSTKERDHLVKIKWGNYEGPAWEAPTSGGHLVYRLYNKGLRDHHYTASWDEVKWLTKNYGWTYEGPAWRSAEKNNKPIYRLFLPGVKSGSHHYTASWKEVQWLTKDYGWKYEGIGWYGADTSKPKVNKSALEALYTSVKGTKKGDYTDNTWNAFQTALNNAKKVLNDSKATQKQVDSAKNKLDSAYKGLKKKPAPTVNKAELQALYNRVKSTAKGDFTEESWNNFQTALSNAKKVLDDSKASQAQVNNAKNSLDAAFKGLQHKPETPKEYMVTINHIDNQTGQVIATDQAKVTSGSTYTAKAKAFKYSEGAKDNFSYKVIGNDTQSKTITGNTTITFNYNQVHQINLLCNNNYKNEGRVDILKEQIINVTHGESVTLTAPSIQGYVLDDRVEPTNSVTLNNVTESQNYIFNYTRKFNVTVNHVNADTNAVLSSESKTVYEGDSFSTPWKNMTDQNYFLCRNDDPTVTVDKNGQRSINNVDQNKTITFKYKKISLDELRNFMRQKELAWLNDYRQQNGVAPMQFNDIVQQAADIRAKELQVSFSHYRPGGGTFQDLLESLGCYGAKGENISQTGGYIDNLLSDDGAINAMLGWKNSPAHNANLLYNNQSILGLGHNFRIYSDGYLGVDNVFISANPIFK</sequence>
<dbReference type="GO" id="GO:0006508">
    <property type="term" value="P:proteolysis"/>
    <property type="evidence" value="ECO:0007669"/>
    <property type="project" value="UniProtKB-KW"/>
</dbReference>
<dbReference type="Proteomes" id="UP000070452">
    <property type="component" value="Unassembled WGS sequence"/>
</dbReference>
<dbReference type="Pfam" id="PF00188">
    <property type="entry name" value="CAP"/>
    <property type="match status" value="1"/>
</dbReference>
<dbReference type="AlphaFoldDB" id="A0A132P154"/>
<evidence type="ECO:0000313" key="7">
    <source>
        <dbReference type="EMBL" id="KWX16061.1"/>
    </source>
</evidence>
<evidence type="ECO:0000313" key="8">
    <source>
        <dbReference type="Proteomes" id="UP000070452"/>
    </source>
</evidence>
<evidence type="ECO:0000313" key="6">
    <source>
        <dbReference type="EMBL" id="KWX16019.1"/>
    </source>
</evidence>
<protein>
    <submittedName>
        <fullName evidence="7">Serine protease</fullName>
    </submittedName>
</protein>
<dbReference type="InterPro" id="IPR009459">
    <property type="entry name" value="MucBP_dom"/>
</dbReference>
<feature type="domain" description="MucBP" evidence="4">
    <location>
        <begin position="322"/>
        <end position="389"/>
    </location>
</feature>
<keyword evidence="2" id="KW-0732">Signal</keyword>
<proteinExistence type="predicted"/>
<comment type="caution">
    <text evidence="7">The sequence shown here is derived from an EMBL/GenBank/DDBJ whole genome shotgun (WGS) entry which is preliminary data.</text>
</comment>
<dbReference type="RefSeq" id="WP_002318217.1">
    <property type="nucleotide sequence ID" value="NZ_LOQQ01000001.1"/>
</dbReference>
<evidence type="ECO:0000259" key="4">
    <source>
        <dbReference type="Pfam" id="PF06458"/>
    </source>
</evidence>
<dbReference type="InterPro" id="IPR043708">
    <property type="entry name" value="DUF5648"/>
</dbReference>
<dbReference type="CDD" id="cd05379">
    <property type="entry name" value="CAP_bacterial"/>
    <property type="match status" value="1"/>
</dbReference>
<evidence type="ECO:0000259" key="3">
    <source>
        <dbReference type="Pfam" id="PF00188"/>
    </source>
</evidence>
<organism evidence="7 8">
    <name type="scientific">Enterococcus faecium</name>
    <name type="common">Streptococcus faecium</name>
    <dbReference type="NCBI Taxonomy" id="1352"/>
    <lineage>
        <taxon>Bacteria</taxon>
        <taxon>Bacillati</taxon>
        <taxon>Bacillota</taxon>
        <taxon>Bacilli</taxon>
        <taxon>Lactobacillales</taxon>
        <taxon>Enterococcaceae</taxon>
        <taxon>Enterococcus</taxon>
    </lineage>
</organism>
<dbReference type="Pfam" id="PF07554">
    <property type="entry name" value="FIVAR"/>
    <property type="match status" value="2"/>
</dbReference>
<feature type="domain" description="SCP" evidence="3">
    <location>
        <begin position="559"/>
        <end position="664"/>
    </location>
</feature>
<feature type="domain" description="MucBP" evidence="4">
    <location>
        <begin position="402"/>
        <end position="455"/>
    </location>
</feature>
<reference evidence="7 8" key="1">
    <citation type="submission" date="2016-01" db="EMBL/GenBank/DDBJ databases">
        <title>Molecular Mechanisms for transfer of large genomic segments between Enterococcus faecium strains.</title>
        <authorList>
            <person name="Garcia-Solache M.A."/>
            <person name="Lebreton F."/>
            <person name="Mclaughlin R.E."/>
            <person name="Whiteaker J.D."/>
            <person name="Gilmore M.S."/>
            <person name="Rice L.B."/>
        </authorList>
    </citation>
    <scope>NUCLEOTIDE SEQUENCE [LARGE SCALE GENOMIC DNA]</scope>
    <source>
        <strain evidence="7 8">D344RRF x C68</strain>
    </source>
</reference>
<dbReference type="Pfam" id="PF06458">
    <property type="entry name" value="MucBP"/>
    <property type="match status" value="3"/>
</dbReference>
<dbReference type="EMBL" id="LRHK01000010">
    <property type="protein sequence ID" value="KWX16019.1"/>
    <property type="molecule type" value="Genomic_DNA"/>
</dbReference>
<feature type="domain" description="MucBP" evidence="4">
    <location>
        <begin position="467"/>
        <end position="540"/>
    </location>
</feature>
<keyword evidence="7" id="KW-0645">Protease</keyword>
<dbReference type="SUPFAM" id="SSF55797">
    <property type="entry name" value="PR-1-like"/>
    <property type="match status" value="1"/>
</dbReference>
<keyword evidence="1" id="KW-0677">Repeat</keyword>
<dbReference type="Pfam" id="PF18885">
    <property type="entry name" value="DUF5648"/>
    <property type="match status" value="1"/>
</dbReference>
<evidence type="ECO:0000256" key="2">
    <source>
        <dbReference type="SAM" id="SignalP"/>
    </source>
</evidence>
<name>A0A132P154_ENTFC</name>
<dbReference type="EMBL" id="LRHK01000010">
    <property type="protein sequence ID" value="KWX16061.1"/>
    <property type="molecule type" value="Genomic_DNA"/>
</dbReference>
<gene>
    <name evidence="6" type="ORF">AWT83_17510</name>
    <name evidence="7" type="ORF">AWT83_17750</name>
</gene>
<keyword evidence="7" id="KW-0378">Hydrolase</keyword>
<dbReference type="InterPro" id="IPR035940">
    <property type="entry name" value="CAP_sf"/>
</dbReference>
<dbReference type="Gene3D" id="1.20.1270.70">
    <property type="entry name" value="Designed single chain three-helix bundle"/>
    <property type="match status" value="2"/>
</dbReference>
<feature type="chain" id="PRO_5038211665" evidence="2">
    <location>
        <begin position="26"/>
        <end position="688"/>
    </location>
</feature>
<accession>A0A132P154</accession>
<dbReference type="InterPro" id="IPR014044">
    <property type="entry name" value="CAP_dom"/>
</dbReference>
<dbReference type="Gene3D" id="3.40.33.10">
    <property type="entry name" value="CAP"/>
    <property type="match status" value="1"/>
</dbReference>
<evidence type="ECO:0000256" key="1">
    <source>
        <dbReference type="ARBA" id="ARBA00022737"/>
    </source>
</evidence>
<feature type="domain" description="DUF5648" evidence="5">
    <location>
        <begin position="36"/>
        <end position="168"/>
    </location>
</feature>
<feature type="signal peptide" evidence="2">
    <location>
        <begin position="1"/>
        <end position="25"/>
    </location>
</feature>
<dbReference type="GO" id="GO:0008233">
    <property type="term" value="F:peptidase activity"/>
    <property type="evidence" value="ECO:0007669"/>
    <property type="project" value="UniProtKB-KW"/>
</dbReference>
<evidence type="ECO:0000259" key="5">
    <source>
        <dbReference type="Pfam" id="PF18885"/>
    </source>
</evidence>